<keyword evidence="2" id="KW-0812">Transmembrane</keyword>
<dbReference type="Proteomes" id="UP001476798">
    <property type="component" value="Unassembled WGS sequence"/>
</dbReference>
<gene>
    <name evidence="3" type="ORF">GOODEAATRI_010178</name>
</gene>
<keyword evidence="4" id="KW-1185">Reference proteome</keyword>
<evidence type="ECO:0008006" key="5">
    <source>
        <dbReference type="Google" id="ProtNLM"/>
    </source>
</evidence>
<feature type="region of interest" description="Disordered" evidence="1">
    <location>
        <begin position="66"/>
        <end position="86"/>
    </location>
</feature>
<feature type="transmembrane region" description="Helical" evidence="2">
    <location>
        <begin position="18"/>
        <end position="41"/>
    </location>
</feature>
<dbReference type="EMBL" id="JAHRIO010090549">
    <property type="protein sequence ID" value="MEQ2187971.1"/>
    <property type="molecule type" value="Genomic_DNA"/>
</dbReference>
<keyword evidence="2" id="KW-0472">Membrane</keyword>
<keyword evidence="2" id="KW-1133">Transmembrane helix</keyword>
<organism evidence="3 4">
    <name type="scientific">Goodea atripinnis</name>
    <dbReference type="NCBI Taxonomy" id="208336"/>
    <lineage>
        <taxon>Eukaryota</taxon>
        <taxon>Metazoa</taxon>
        <taxon>Chordata</taxon>
        <taxon>Craniata</taxon>
        <taxon>Vertebrata</taxon>
        <taxon>Euteleostomi</taxon>
        <taxon>Actinopterygii</taxon>
        <taxon>Neopterygii</taxon>
        <taxon>Teleostei</taxon>
        <taxon>Neoteleostei</taxon>
        <taxon>Acanthomorphata</taxon>
        <taxon>Ovalentaria</taxon>
        <taxon>Atherinomorphae</taxon>
        <taxon>Cyprinodontiformes</taxon>
        <taxon>Goodeidae</taxon>
        <taxon>Goodea</taxon>
    </lineage>
</organism>
<sequence>MFALIGLSSKKELKKKGFAYYATLLLMSITDFVVFFFKFVWVTSPVCKPRLQTFQQKLFISGQKGYRLPSGSSGPAPGSPSSGTCTENLQSQLPRIYPNQMLKPPQDFHYYFYFFLVFS</sequence>
<protein>
    <recommendedName>
        <fullName evidence="5">Vomeronasal type-1 receptor</fullName>
    </recommendedName>
</protein>
<proteinExistence type="predicted"/>
<feature type="compositionally biased region" description="Low complexity" evidence="1">
    <location>
        <begin position="69"/>
        <end position="83"/>
    </location>
</feature>
<evidence type="ECO:0000313" key="3">
    <source>
        <dbReference type="EMBL" id="MEQ2187971.1"/>
    </source>
</evidence>
<accession>A0ABV0PXA6</accession>
<evidence type="ECO:0000313" key="4">
    <source>
        <dbReference type="Proteomes" id="UP001476798"/>
    </source>
</evidence>
<reference evidence="3 4" key="1">
    <citation type="submission" date="2021-06" db="EMBL/GenBank/DDBJ databases">
        <authorList>
            <person name="Palmer J.M."/>
        </authorList>
    </citation>
    <scope>NUCLEOTIDE SEQUENCE [LARGE SCALE GENOMIC DNA]</scope>
    <source>
        <strain evidence="3 4">GA_2019</strain>
        <tissue evidence="3">Muscle</tissue>
    </source>
</reference>
<evidence type="ECO:0000256" key="1">
    <source>
        <dbReference type="SAM" id="MobiDB-lite"/>
    </source>
</evidence>
<evidence type="ECO:0000256" key="2">
    <source>
        <dbReference type="SAM" id="Phobius"/>
    </source>
</evidence>
<name>A0ABV0PXA6_9TELE</name>
<comment type="caution">
    <text evidence="3">The sequence shown here is derived from an EMBL/GenBank/DDBJ whole genome shotgun (WGS) entry which is preliminary data.</text>
</comment>